<comment type="similarity">
    <text evidence="3">Belongs to the complex I 51 kDa subunit family.</text>
</comment>
<evidence type="ECO:0000256" key="6">
    <source>
        <dbReference type="ARBA" id="ARBA00022630"/>
    </source>
</evidence>
<keyword evidence="10" id="KW-0408">Iron</keyword>
<evidence type="ECO:0000256" key="3">
    <source>
        <dbReference type="ARBA" id="ARBA00007523"/>
    </source>
</evidence>
<name>A0ABN8Q5F5_9CNID</name>
<dbReference type="Pfam" id="PF22461">
    <property type="entry name" value="SLBB_2"/>
    <property type="match status" value="1"/>
</dbReference>
<feature type="region of interest" description="Disordered" evidence="17">
    <location>
        <begin position="63"/>
        <end position="92"/>
    </location>
</feature>
<dbReference type="Gene3D" id="1.20.1440.230">
    <property type="entry name" value="NADH-ubiquinone oxidoreductase 51kDa subunit, iron-sulphur binding domain"/>
    <property type="match status" value="1"/>
</dbReference>
<comment type="subunit">
    <text evidence="15">Core subunit of respiratory chain NADH dehydrogenase (Complex I) which is composed of 45 different subunits. This is a component of the flavoprotein-sulfur (FP) fragment of the enzyme. Interacts with RAB5IF.</text>
</comment>
<evidence type="ECO:0000256" key="12">
    <source>
        <dbReference type="ARBA" id="ARBA00023027"/>
    </source>
</evidence>
<keyword evidence="9" id="KW-1278">Translocase</keyword>
<dbReference type="EMBL" id="CALNXK010000100">
    <property type="protein sequence ID" value="CAH3154950.1"/>
    <property type="molecule type" value="Genomic_DNA"/>
</dbReference>
<evidence type="ECO:0000256" key="5">
    <source>
        <dbReference type="ARBA" id="ARBA00022485"/>
    </source>
</evidence>
<evidence type="ECO:0000256" key="8">
    <source>
        <dbReference type="ARBA" id="ARBA00022723"/>
    </source>
</evidence>
<evidence type="ECO:0000256" key="15">
    <source>
        <dbReference type="ARBA" id="ARBA00046881"/>
    </source>
</evidence>
<sequence length="817" mass="90995">MRSSICDLKDELKNERERWEIETKERWEMETQLDERERDLAPAPGYVRVVETIKNKNHREELRINHAKQDSGILSDEEESEEEEKNEESVSQLLKTFPPAVNPRSSSFFATARRSNSYLGHLIKPSESEGKENSERRSGNVFRARARSLAGTDTERLSSATFSWRRSHTLSEGAVSRFGSMPVINEMPSDAFQRNTSRTKTFAVYGCRRSEGVDDHARQSSFSASLPAFGSLTRHSSMPVMYKGGRPRSGDEFRSTKENRIAINNKQPVIKRSTSQIFLSRPAFEKTVKENAASKDMYRMYRSTSQISLVILEVFDIYTDHCSWALVLCGICVVEKYGISIMAKPLMRLQLNGLQRGQIQSLCRAVACTRLSSTATASSPPAKTSFGNMKDEDRIFTNLYGRHDWKLKGAIERGDWYKTKEIILKGQDWIIKEITKSGLRGRGGAGFPTGMKWGFMNKPSDGRPKYLVVNADEGEPGTCKDREIMRHDPHKLIEGCLVAGAGMGARAAYIYIRGEFYNEASNMQMAINEAYKEGLIGRNACGSGYDFDVYMHRGAGAYICGEETALIESLEGKQGKPRLKPPFPADVGVFGCPTTVANVETVAVAPAICRRGGDWFSSFGRPRNTGTKLFNISGHVNHPCTVEEEMSVPLKLLIEKHAGGVLGGWDNLLAVIPGGSSTPLIPKDVCEDVLMDFDALVEAQTGLGTAAVIVMNKQCDLIRAIARLIEFYKHESCGQCTPCREGCSWMTTIMYRFVEGNATPDEIDMLWELSKQIEGHTICALGDGAAWPVQGLIRHFRPMLETRMADFAAKQKGTSTA</sequence>
<evidence type="ECO:0000313" key="19">
    <source>
        <dbReference type="EMBL" id="CAH3154950.1"/>
    </source>
</evidence>
<dbReference type="SUPFAM" id="SSF142019">
    <property type="entry name" value="Nqo1 FMN-binding domain-like"/>
    <property type="match status" value="1"/>
</dbReference>
<keyword evidence="11" id="KW-0411">Iron-sulfur</keyword>
<dbReference type="InterPro" id="IPR037207">
    <property type="entry name" value="Nuop51_4Fe4S-bd_sf"/>
</dbReference>
<dbReference type="Pfam" id="PF01512">
    <property type="entry name" value="Complex1_51K"/>
    <property type="match status" value="1"/>
</dbReference>
<dbReference type="Gene3D" id="3.10.20.600">
    <property type="match status" value="1"/>
</dbReference>
<dbReference type="PROSITE" id="PS00645">
    <property type="entry name" value="COMPLEX1_51K_2"/>
    <property type="match status" value="1"/>
</dbReference>
<dbReference type="NCBIfam" id="TIGR01959">
    <property type="entry name" value="nuoF_fam"/>
    <property type="match status" value="1"/>
</dbReference>
<dbReference type="Pfam" id="PF10589">
    <property type="entry name" value="NADH_4Fe-4S"/>
    <property type="match status" value="1"/>
</dbReference>
<evidence type="ECO:0000256" key="1">
    <source>
        <dbReference type="ARBA" id="ARBA00001917"/>
    </source>
</evidence>
<keyword evidence="7" id="KW-0288">FMN</keyword>
<keyword evidence="6" id="KW-0285">Flavoprotein</keyword>
<evidence type="ECO:0000256" key="9">
    <source>
        <dbReference type="ARBA" id="ARBA00022967"/>
    </source>
</evidence>
<evidence type="ECO:0000313" key="20">
    <source>
        <dbReference type="Proteomes" id="UP001159405"/>
    </source>
</evidence>
<evidence type="ECO:0000256" key="13">
    <source>
        <dbReference type="ARBA" id="ARBA00030807"/>
    </source>
</evidence>
<comment type="cofactor">
    <cofactor evidence="2">
        <name>[4Fe-4S] cluster</name>
        <dbReference type="ChEBI" id="CHEBI:49883"/>
    </cofactor>
</comment>
<protein>
    <recommendedName>
        <fullName evidence="4">NADH dehydrogenase [ubiquinone] flavoprotein 1, mitochondrial</fullName>
    </recommendedName>
    <alternativeName>
        <fullName evidence="13">Complex I-51kD</fullName>
    </alternativeName>
    <alternativeName>
        <fullName evidence="14">NADH-ubiquinone oxidoreductase 51 kDa subunit</fullName>
    </alternativeName>
</protein>
<gene>
    <name evidence="19" type="ORF">PLOB_00001259</name>
</gene>
<dbReference type="SUPFAM" id="SSF142984">
    <property type="entry name" value="Nqo1 middle domain-like"/>
    <property type="match status" value="1"/>
</dbReference>
<dbReference type="SMART" id="SM00928">
    <property type="entry name" value="NADH_4Fe-4S"/>
    <property type="match status" value="1"/>
</dbReference>
<feature type="domain" description="NADH-ubiquinone oxidoreductase 51kDa subunit iron-sulphur binding" evidence="18">
    <location>
        <begin position="718"/>
        <end position="763"/>
    </location>
</feature>
<keyword evidence="5" id="KW-0004">4Fe-4S</keyword>
<keyword evidence="20" id="KW-1185">Reference proteome</keyword>
<dbReference type="InterPro" id="IPR054765">
    <property type="entry name" value="SLBB_dom"/>
</dbReference>
<reference evidence="19 20" key="1">
    <citation type="submission" date="2022-05" db="EMBL/GenBank/DDBJ databases">
        <authorList>
            <consortium name="Genoscope - CEA"/>
            <person name="William W."/>
        </authorList>
    </citation>
    <scope>NUCLEOTIDE SEQUENCE [LARGE SCALE GENOMIC DNA]</scope>
</reference>
<accession>A0ABN8Q5F5</accession>
<dbReference type="PANTHER" id="PTHR11780:SF10">
    <property type="entry name" value="NADH DEHYDROGENASE [UBIQUINONE] FLAVOPROTEIN 1, MITOCHONDRIAL"/>
    <property type="match status" value="1"/>
</dbReference>
<evidence type="ECO:0000259" key="18">
    <source>
        <dbReference type="SMART" id="SM00928"/>
    </source>
</evidence>
<dbReference type="NCBIfam" id="NF010120">
    <property type="entry name" value="PRK13596.1"/>
    <property type="match status" value="1"/>
</dbReference>
<dbReference type="InterPro" id="IPR011537">
    <property type="entry name" value="NADH-UbQ_OxRdtase_suF"/>
</dbReference>
<evidence type="ECO:0000256" key="11">
    <source>
        <dbReference type="ARBA" id="ARBA00023014"/>
    </source>
</evidence>
<feature type="region of interest" description="Disordered" evidence="17">
    <location>
        <begin position="120"/>
        <end position="139"/>
    </location>
</feature>
<dbReference type="InterPro" id="IPR001949">
    <property type="entry name" value="NADH-UbQ_OxRdtase_51kDa_CS"/>
</dbReference>
<evidence type="ECO:0000256" key="4">
    <source>
        <dbReference type="ARBA" id="ARBA00022402"/>
    </source>
</evidence>
<evidence type="ECO:0000256" key="2">
    <source>
        <dbReference type="ARBA" id="ARBA00001966"/>
    </source>
</evidence>
<feature type="compositionally biased region" description="Basic and acidic residues" evidence="17">
    <location>
        <begin position="124"/>
        <end position="138"/>
    </location>
</feature>
<feature type="compositionally biased region" description="Acidic residues" evidence="17">
    <location>
        <begin position="75"/>
        <end position="86"/>
    </location>
</feature>
<dbReference type="Proteomes" id="UP001159405">
    <property type="component" value="Unassembled WGS sequence"/>
</dbReference>
<dbReference type="PROSITE" id="PS00644">
    <property type="entry name" value="COMPLEX1_51K_1"/>
    <property type="match status" value="1"/>
</dbReference>
<evidence type="ECO:0000256" key="7">
    <source>
        <dbReference type="ARBA" id="ARBA00022643"/>
    </source>
</evidence>
<evidence type="ECO:0000256" key="16">
    <source>
        <dbReference type="ARBA" id="ARBA00048769"/>
    </source>
</evidence>
<dbReference type="InterPro" id="IPR037225">
    <property type="entry name" value="Nuo51_FMN-bd_sf"/>
</dbReference>
<comment type="caution">
    <text evidence="19">The sequence shown here is derived from an EMBL/GenBank/DDBJ whole genome shotgun (WGS) entry which is preliminary data.</text>
</comment>
<dbReference type="Gene3D" id="3.40.50.11540">
    <property type="entry name" value="NADH-ubiquinone oxidoreductase 51kDa subunit"/>
    <property type="match status" value="1"/>
</dbReference>
<organism evidence="19 20">
    <name type="scientific">Porites lobata</name>
    <dbReference type="NCBI Taxonomy" id="104759"/>
    <lineage>
        <taxon>Eukaryota</taxon>
        <taxon>Metazoa</taxon>
        <taxon>Cnidaria</taxon>
        <taxon>Anthozoa</taxon>
        <taxon>Hexacorallia</taxon>
        <taxon>Scleractinia</taxon>
        <taxon>Fungiina</taxon>
        <taxon>Poritidae</taxon>
        <taxon>Porites</taxon>
    </lineage>
</organism>
<dbReference type="SUPFAM" id="SSF140490">
    <property type="entry name" value="Nqo1C-terminal domain-like"/>
    <property type="match status" value="1"/>
</dbReference>
<keyword evidence="8" id="KW-0479">Metal-binding</keyword>
<evidence type="ECO:0000256" key="10">
    <source>
        <dbReference type="ARBA" id="ARBA00023004"/>
    </source>
</evidence>
<evidence type="ECO:0000256" key="14">
    <source>
        <dbReference type="ARBA" id="ARBA00030999"/>
    </source>
</evidence>
<dbReference type="InterPro" id="IPR011538">
    <property type="entry name" value="Nuo51_FMN-bd"/>
</dbReference>
<proteinExistence type="inferred from homology"/>
<comment type="catalytic activity">
    <reaction evidence="16">
        <text>a ubiquinone + NADH + 5 H(+)(in) = a ubiquinol + NAD(+) + 4 H(+)(out)</text>
        <dbReference type="Rhea" id="RHEA:29091"/>
        <dbReference type="Rhea" id="RHEA-COMP:9565"/>
        <dbReference type="Rhea" id="RHEA-COMP:9566"/>
        <dbReference type="ChEBI" id="CHEBI:15378"/>
        <dbReference type="ChEBI" id="CHEBI:16389"/>
        <dbReference type="ChEBI" id="CHEBI:17976"/>
        <dbReference type="ChEBI" id="CHEBI:57540"/>
        <dbReference type="ChEBI" id="CHEBI:57945"/>
        <dbReference type="EC" id="7.1.1.2"/>
    </reaction>
    <physiologicalReaction direction="left-to-right" evidence="16">
        <dbReference type="Rhea" id="RHEA:29092"/>
    </physiologicalReaction>
</comment>
<dbReference type="InterPro" id="IPR019575">
    <property type="entry name" value="Nuop51_4Fe4S-bd"/>
</dbReference>
<dbReference type="PANTHER" id="PTHR11780">
    <property type="entry name" value="NADH-UBIQUINONE OXIDOREDUCTASE FLAVOPROTEIN 1 NDUFV1"/>
    <property type="match status" value="1"/>
</dbReference>
<keyword evidence="12" id="KW-0520">NAD</keyword>
<dbReference type="InterPro" id="IPR050837">
    <property type="entry name" value="ComplexI_51kDa_subunit"/>
</dbReference>
<comment type="cofactor">
    <cofactor evidence="1">
        <name>FMN</name>
        <dbReference type="ChEBI" id="CHEBI:58210"/>
    </cofactor>
</comment>
<evidence type="ECO:0000256" key="17">
    <source>
        <dbReference type="SAM" id="MobiDB-lite"/>
    </source>
</evidence>